<dbReference type="InterPro" id="IPR036397">
    <property type="entry name" value="RNaseH_sf"/>
</dbReference>
<evidence type="ECO:0000313" key="3">
    <source>
        <dbReference type="Proteomes" id="UP001516400"/>
    </source>
</evidence>
<dbReference type="EMBL" id="JABFTP020000062">
    <property type="protein sequence ID" value="KAL3273663.1"/>
    <property type="molecule type" value="Genomic_DNA"/>
</dbReference>
<keyword evidence="3" id="KW-1185">Reference proteome</keyword>
<sequence length="105" mass="12228">MFWGGIRLEGRTDLVFIQNNLTGNSYANEIVLPVMVPYLQSMSQNPLFQQDNAPPHRARIVLNVLEENDIDLLTWPSCFSDLNPVEHVWDTVKRNLLRQNVFHHE</sequence>
<proteinExistence type="predicted"/>
<dbReference type="AlphaFoldDB" id="A0ABD2N4M9"/>
<feature type="domain" description="Tc1-like transposase DDE" evidence="1">
    <location>
        <begin position="5"/>
        <end position="100"/>
    </location>
</feature>
<dbReference type="Pfam" id="PF13358">
    <property type="entry name" value="DDE_3"/>
    <property type="match status" value="1"/>
</dbReference>
<accession>A0ABD2N4M9</accession>
<name>A0ABD2N4M9_9CUCU</name>
<evidence type="ECO:0000313" key="2">
    <source>
        <dbReference type="EMBL" id="KAL3273663.1"/>
    </source>
</evidence>
<comment type="caution">
    <text evidence="2">The sequence shown here is derived from an EMBL/GenBank/DDBJ whole genome shotgun (WGS) entry which is preliminary data.</text>
</comment>
<dbReference type="Proteomes" id="UP001516400">
    <property type="component" value="Unassembled WGS sequence"/>
</dbReference>
<gene>
    <name evidence="2" type="ORF">HHI36_015093</name>
</gene>
<dbReference type="InterPro" id="IPR038717">
    <property type="entry name" value="Tc1-like_DDE_dom"/>
</dbReference>
<dbReference type="Gene3D" id="3.30.420.10">
    <property type="entry name" value="Ribonuclease H-like superfamily/Ribonuclease H"/>
    <property type="match status" value="1"/>
</dbReference>
<reference evidence="2 3" key="1">
    <citation type="journal article" date="2021" name="BMC Biol.">
        <title>Horizontally acquired antibacterial genes associated with adaptive radiation of ladybird beetles.</title>
        <authorList>
            <person name="Li H.S."/>
            <person name="Tang X.F."/>
            <person name="Huang Y.H."/>
            <person name="Xu Z.Y."/>
            <person name="Chen M.L."/>
            <person name="Du X.Y."/>
            <person name="Qiu B.Y."/>
            <person name="Chen P.T."/>
            <person name="Zhang W."/>
            <person name="Slipinski A."/>
            <person name="Escalona H.E."/>
            <person name="Waterhouse R.M."/>
            <person name="Zwick A."/>
            <person name="Pang H."/>
        </authorList>
    </citation>
    <scope>NUCLEOTIDE SEQUENCE [LARGE SCALE GENOMIC DNA]</scope>
    <source>
        <strain evidence="2">SYSU2018</strain>
    </source>
</reference>
<organism evidence="2 3">
    <name type="scientific">Cryptolaemus montrouzieri</name>
    <dbReference type="NCBI Taxonomy" id="559131"/>
    <lineage>
        <taxon>Eukaryota</taxon>
        <taxon>Metazoa</taxon>
        <taxon>Ecdysozoa</taxon>
        <taxon>Arthropoda</taxon>
        <taxon>Hexapoda</taxon>
        <taxon>Insecta</taxon>
        <taxon>Pterygota</taxon>
        <taxon>Neoptera</taxon>
        <taxon>Endopterygota</taxon>
        <taxon>Coleoptera</taxon>
        <taxon>Polyphaga</taxon>
        <taxon>Cucujiformia</taxon>
        <taxon>Coccinelloidea</taxon>
        <taxon>Coccinellidae</taxon>
        <taxon>Scymninae</taxon>
        <taxon>Scymnini</taxon>
        <taxon>Cryptolaemus</taxon>
    </lineage>
</organism>
<evidence type="ECO:0000259" key="1">
    <source>
        <dbReference type="Pfam" id="PF13358"/>
    </source>
</evidence>
<protein>
    <recommendedName>
        <fullName evidence="1">Tc1-like transposase DDE domain-containing protein</fullName>
    </recommendedName>
</protein>